<keyword evidence="3 8" id="KW-0378">Hydrolase</keyword>
<gene>
    <name evidence="8" type="ORF">H9935_09755</name>
</gene>
<dbReference type="AlphaFoldDB" id="A0A9D2N627"/>
<dbReference type="InterPro" id="IPR035396">
    <property type="entry name" value="Bac_rhamnosid6H"/>
</dbReference>
<evidence type="ECO:0000313" key="8">
    <source>
        <dbReference type="EMBL" id="HJC11077.1"/>
    </source>
</evidence>
<evidence type="ECO:0000259" key="5">
    <source>
        <dbReference type="Pfam" id="PF08531"/>
    </source>
</evidence>
<dbReference type="InterPro" id="IPR035398">
    <property type="entry name" value="Bac_rhamnosid_C"/>
</dbReference>
<dbReference type="InterPro" id="IPR013783">
    <property type="entry name" value="Ig-like_fold"/>
</dbReference>
<dbReference type="Gene3D" id="2.60.420.10">
    <property type="entry name" value="Maltose phosphorylase, domain 3"/>
    <property type="match status" value="1"/>
</dbReference>
<dbReference type="Gene3D" id="1.50.10.10">
    <property type="match status" value="1"/>
</dbReference>
<feature type="domain" description="Alpha-L-rhamnosidase concanavalin-like" evidence="4">
    <location>
        <begin position="317"/>
        <end position="413"/>
    </location>
</feature>
<dbReference type="Gene3D" id="2.60.120.260">
    <property type="entry name" value="Galactose-binding domain-like"/>
    <property type="match status" value="2"/>
</dbReference>
<dbReference type="EC" id="3.2.1.40" evidence="2"/>
<feature type="domain" description="Alpha-L-rhamnosidase C-terminal" evidence="7">
    <location>
        <begin position="788"/>
        <end position="858"/>
    </location>
</feature>
<reference evidence="8" key="2">
    <citation type="submission" date="2021-04" db="EMBL/GenBank/DDBJ databases">
        <authorList>
            <person name="Gilroy R."/>
        </authorList>
    </citation>
    <scope>NUCLEOTIDE SEQUENCE</scope>
    <source>
        <strain evidence="8">ChiSxjej6B18-287</strain>
    </source>
</reference>
<dbReference type="SUPFAM" id="SSF48208">
    <property type="entry name" value="Six-hairpin glycosidases"/>
    <property type="match status" value="1"/>
</dbReference>
<organism evidence="8 9">
    <name type="scientific">Candidatus Blautia merdigallinarum</name>
    <dbReference type="NCBI Taxonomy" id="2838495"/>
    <lineage>
        <taxon>Bacteria</taxon>
        <taxon>Bacillati</taxon>
        <taxon>Bacillota</taxon>
        <taxon>Clostridia</taxon>
        <taxon>Lachnospirales</taxon>
        <taxon>Lachnospiraceae</taxon>
        <taxon>Blautia</taxon>
    </lineage>
</organism>
<dbReference type="Proteomes" id="UP000823893">
    <property type="component" value="Unassembled WGS sequence"/>
</dbReference>
<dbReference type="Pfam" id="PF08531">
    <property type="entry name" value="Bac_rhamnosid_N"/>
    <property type="match status" value="1"/>
</dbReference>
<dbReference type="Pfam" id="PF05592">
    <property type="entry name" value="Bac_rhamnosid"/>
    <property type="match status" value="1"/>
</dbReference>
<dbReference type="Pfam" id="PF17390">
    <property type="entry name" value="Bac_rhamnosid_C"/>
    <property type="match status" value="1"/>
</dbReference>
<name>A0A9D2N627_9FIRM</name>
<dbReference type="PANTHER" id="PTHR33307:SF6">
    <property type="entry name" value="ALPHA-RHAMNOSIDASE (EUROFUNG)-RELATED"/>
    <property type="match status" value="1"/>
</dbReference>
<dbReference type="PANTHER" id="PTHR33307">
    <property type="entry name" value="ALPHA-RHAMNOSIDASE (EUROFUNG)"/>
    <property type="match status" value="1"/>
</dbReference>
<proteinExistence type="predicted"/>
<evidence type="ECO:0000259" key="4">
    <source>
        <dbReference type="Pfam" id="PF05592"/>
    </source>
</evidence>
<reference evidence="8" key="1">
    <citation type="journal article" date="2021" name="PeerJ">
        <title>Extensive microbial diversity within the chicken gut microbiome revealed by metagenomics and culture.</title>
        <authorList>
            <person name="Gilroy R."/>
            <person name="Ravi A."/>
            <person name="Getino M."/>
            <person name="Pursley I."/>
            <person name="Horton D.L."/>
            <person name="Alikhan N.F."/>
            <person name="Baker D."/>
            <person name="Gharbi K."/>
            <person name="Hall N."/>
            <person name="Watson M."/>
            <person name="Adriaenssens E.M."/>
            <person name="Foster-Nyarko E."/>
            <person name="Jarju S."/>
            <person name="Secka A."/>
            <person name="Antonio M."/>
            <person name="Oren A."/>
            <person name="Chaudhuri R.R."/>
            <person name="La Ragione R."/>
            <person name="Hildebrand F."/>
            <person name="Pallen M.J."/>
        </authorList>
    </citation>
    <scope>NUCLEOTIDE SEQUENCE</scope>
    <source>
        <strain evidence="8">ChiSxjej6B18-287</strain>
    </source>
</reference>
<evidence type="ECO:0000256" key="1">
    <source>
        <dbReference type="ARBA" id="ARBA00001445"/>
    </source>
</evidence>
<dbReference type="Pfam" id="PF17389">
    <property type="entry name" value="Bac_rhamnosid6H"/>
    <property type="match status" value="1"/>
</dbReference>
<sequence>MKIRNMRVNHLKNPLGYECEYPVFSWIVQKAKGKRQEKARMEIALDQEMTKVIYDSGWKREIDSRGFCPNVQISPRTRYYWRVKVLTDRRERITSPVAWFETGKMEELWQGQWISADFNQENPDIHPLFQKKFQVPEDLAEARLYICGLGLFEALVNGEKVSGEYLAPFYTDYHNWIQYVTYDITSLLKKGGENALGVALGNGWYKGRFSYEKGMGCLYGKDFQLLAEIRLETEKGKEIVISTDETWECAPSPVKESGIYDGEVYDARLETDHFSTVFCTLSCKAVRGPGVQVPLKDRLSPPLTITERIRDPRKLLTPAGETVLDFGQEITGWVEFLCQEKEGCEINLQYGEVLQDGCFYRENLRTAKAEMTYISSGEEKWVRPHFTFYGFRYVKVTGMTQVDPRYFTACVIHSNIERTGNIQTSSEKVNRLFENTVWGQRGNFLDVPTDCPQRDERLGWTGDAQAFCATASFHMETPAFYRKYLYDMKLDQQIYKGGVPHVVPDVLGQVQRIKNNSEDPGTKEGEWTTYGSCAWGDAACIIPWTLYKFYGDEILLAEQYPVMRDWVDYIYRIDEEKCGGRRLWSTGFHFADWLALDNPDKTSSFGGTDNTYVATAFYYYSALLAAKAAYVLGVRQDSRDYCQLAGEIRKAFREKYFDDKGELTVKTQTAMVLALYFRLAPKKSRKKIARELKKNIQDHGMHLTTGFVGTCYLCLALSDLGMDQEAYSLLLQEEYPGWLYEVNMGATTVWERWNSILPDGHISDTGMNSLNHYAYGVIAEWMYRCMCGLNPVEKGPGFKKAVIAPKPDRRLRFARCSYDSASGLYESSWEWKKKGIFFQIKVPFDAKARFILPYSGEKAYLNGKRNRCLEKTGKILLEAGEYEIYLSAGKNSKITMQKYRR</sequence>
<dbReference type="InterPro" id="IPR008902">
    <property type="entry name" value="Rhamnosid_concanavalin"/>
</dbReference>
<evidence type="ECO:0000259" key="7">
    <source>
        <dbReference type="Pfam" id="PF17390"/>
    </source>
</evidence>
<dbReference type="InterPro" id="IPR008928">
    <property type="entry name" value="6-hairpin_glycosidase_sf"/>
</dbReference>
<accession>A0A9D2N627</accession>
<comment type="caution">
    <text evidence="8">The sequence shown here is derived from an EMBL/GenBank/DDBJ whole genome shotgun (WGS) entry which is preliminary data.</text>
</comment>
<dbReference type="Pfam" id="PF25788">
    <property type="entry name" value="Ig_Rha78A_N"/>
    <property type="match status" value="1"/>
</dbReference>
<dbReference type="EMBL" id="DWWV01000124">
    <property type="protein sequence ID" value="HJC11077.1"/>
    <property type="molecule type" value="Genomic_DNA"/>
</dbReference>
<dbReference type="GO" id="GO:0005975">
    <property type="term" value="P:carbohydrate metabolic process"/>
    <property type="evidence" value="ECO:0007669"/>
    <property type="project" value="InterPro"/>
</dbReference>
<dbReference type="InterPro" id="IPR013737">
    <property type="entry name" value="Bac_rhamnosid_N"/>
</dbReference>
<evidence type="ECO:0000313" key="9">
    <source>
        <dbReference type="Proteomes" id="UP000823893"/>
    </source>
</evidence>
<dbReference type="InterPro" id="IPR016007">
    <property type="entry name" value="Alpha_rhamnosid"/>
</dbReference>
<protein>
    <recommendedName>
        <fullName evidence="2">alpha-L-rhamnosidase</fullName>
        <ecNumber evidence="2">3.2.1.40</ecNumber>
    </recommendedName>
</protein>
<dbReference type="PIRSF" id="PIRSF010631">
    <property type="entry name" value="A-rhamnsds"/>
    <property type="match status" value="1"/>
</dbReference>
<evidence type="ECO:0000259" key="6">
    <source>
        <dbReference type="Pfam" id="PF17389"/>
    </source>
</evidence>
<dbReference type="GO" id="GO:0030596">
    <property type="term" value="F:alpha-L-rhamnosidase activity"/>
    <property type="evidence" value="ECO:0007669"/>
    <property type="project" value="UniProtKB-EC"/>
</dbReference>
<evidence type="ECO:0000256" key="3">
    <source>
        <dbReference type="ARBA" id="ARBA00022801"/>
    </source>
</evidence>
<evidence type="ECO:0000256" key="2">
    <source>
        <dbReference type="ARBA" id="ARBA00012652"/>
    </source>
</evidence>
<dbReference type="InterPro" id="IPR012341">
    <property type="entry name" value="6hp_glycosidase-like_sf"/>
</dbReference>
<comment type="catalytic activity">
    <reaction evidence="1">
        <text>Hydrolysis of terminal non-reducing alpha-L-rhamnose residues in alpha-L-rhamnosides.</text>
        <dbReference type="EC" id="3.2.1.40"/>
    </reaction>
</comment>
<feature type="domain" description="Alpha-L-rhamnosidase six-hairpin glycosidase" evidence="6">
    <location>
        <begin position="417"/>
        <end position="785"/>
    </location>
</feature>
<feature type="domain" description="Bacterial alpha-L-rhamnosidase N-terminal" evidence="5">
    <location>
        <begin position="138"/>
        <end position="288"/>
    </location>
</feature>
<dbReference type="Gene3D" id="2.60.40.10">
    <property type="entry name" value="Immunoglobulins"/>
    <property type="match status" value="1"/>
</dbReference>